<name>A0ABU8XWJ3_9PROT</name>
<dbReference type="PROSITE" id="PS00330">
    <property type="entry name" value="HEMOLYSIN_CALCIUM"/>
    <property type="match status" value="7"/>
</dbReference>
<dbReference type="PANTHER" id="PTHR38340">
    <property type="entry name" value="S-LAYER PROTEIN"/>
    <property type="match status" value="1"/>
</dbReference>
<dbReference type="SUPFAM" id="SSF51120">
    <property type="entry name" value="beta-Roll"/>
    <property type="match status" value="2"/>
</dbReference>
<keyword evidence="2" id="KW-0964">Secreted</keyword>
<comment type="subcellular location">
    <subcellularLocation>
        <location evidence="1">Secreted</location>
    </subcellularLocation>
</comment>
<protein>
    <submittedName>
        <fullName evidence="4">Calcium-binding protein</fullName>
    </submittedName>
</protein>
<feature type="region of interest" description="Disordered" evidence="3">
    <location>
        <begin position="650"/>
        <end position="675"/>
    </location>
</feature>
<evidence type="ECO:0000256" key="2">
    <source>
        <dbReference type="ARBA" id="ARBA00022525"/>
    </source>
</evidence>
<dbReference type="Proteomes" id="UP001375743">
    <property type="component" value="Unassembled WGS sequence"/>
</dbReference>
<evidence type="ECO:0000313" key="4">
    <source>
        <dbReference type="EMBL" id="MEK0084795.1"/>
    </source>
</evidence>
<gene>
    <name evidence="4" type="ORF">U1T56_16705</name>
</gene>
<dbReference type="Gene3D" id="2.150.10.10">
    <property type="entry name" value="Serralysin-like metalloprotease, C-terminal"/>
    <property type="match status" value="3"/>
</dbReference>
<comment type="caution">
    <text evidence="4">The sequence shown here is derived from an EMBL/GenBank/DDBJ whole genome shotgun (WGS) entry which is preliminary data.</text>
</comment>
<feature type="compositionally biased region" description="Basic and acidic residues" evidence="3">
    <location>
        <begin position="257"/>
        <end position="277"/>
    </location>
</feature>
<accession>A0ABU8XWJ3</accession>
<organism evidence="4 5">
    <name type="scientific">Benzoatithermus flavus</name>
    <dbReference type="NCBI Taxonomy" id="3108223"/>
    <lineage>
        <taxon>Bacteria</taxon>
        <taxon>Pseudomonadati</taxon>
        <taxon>Pseudomonadota</taxon>
        <taxon>Alphaproteobacteria</taxon>
        <taxon>Geminicoccales</taxon>
        <taxon>Geminicoccaceae</taxon>
        <taxon>Benzoatithermus</taxon>
    </lineage>
</organism>
<dbReference type="InterPro" id="IPR001343">
    <property type="entry name" value="Hemolysn_Ca-bd"/>
</dbReference>
<evidence type="ECO:0000256" key="3">
    <source>
        <dbReference type="SAM" id="MobiDB-lite"/>
    </source>
</evidence>
<reference evidence="4 5" key="1">
    <citation type="submission" date="2024-01" db="EMBL/GenBank/DDBJ databases">
        <title>Multi-omics insights into the function and evolution of sodium benzoate biodegradation pathways in Benzoatithermus flavus gen. nov., sp. nov. from hot spring.</title>
        <authorList>
            <person name="Hu C.-J."/>
            <person name="Li W.-J."/>
        </authorList>
    </citation>
    <scope>NUCLEOTIDE SEQUENCE [LARGE SCALE GENOMIC DNA]</scope>
    <source>
        <strain evidence="4 5">SYSU G07066</strain>
    </source>
</reference>
<sequence>MQAETALGRRQAPTASREPGDLAEGQGAWPARLRRRERQEFATPLAASFLGLLLVHGMRSAVAAEPAGSVPVPADTAAGTDHDHASALPPAAPTVIAMPTAAPTMAPGSVLSLGGLIDPAALTRLSGEARLADLALPHPAGAAPAAPALPDDPAPPTAADLSLGGGSVIFAAPSLGVSDTTAGSDEPSIDPIGRYYQGGSSDQTVDLTDADDTFVGGAGNEHVRGLGGADRLDGGDGDDWLEGGAGNDTLLGGGGADRLEGGDGDDRLEGGSGDDRLLGGAGADHLLGGPGNDWLEGGPGYDRLEGGPGDDMLVMDDPFDTASELPPEAGGGGNDTLVVTDGYAKGLVGSSLGLAPDGRATFVLGSIDAASVPAGLAGYRQLVDGDIENIRLEGGVAHDVLAGDGANVIAGNDAANHLYGGGGDDHLLGGGGDDWLYGGGGDDRLEGGGGADTLDGGAGDDVYVLGLREAAPDTIFDQEGVNTLRLEGADPGLLHAAMSGSDLVLSYGEQTVATLRDYAADAGHFAGIDLGDGVQPLEDFMTSPATTGASTTGAAETGDWLAGFLPDRAGTVPLPDPWTLAAEAADDSSPEGPSGTVPDVDMGAAISQPIDTLQRQGQGLLPAALPDHPIIGGDLWLPVDPLPDAGLDLLGHVPSSDEAAASSPVRSASERDLAA</sequence>
<dbReference type="RefSeq" id="WP_418160647.1">
    <property type="nucleotide sequence ID" value="NZ_JBBLZC010000018.1"/>
</dbReference>
<proteinExistence type="predicted"/>
<dbReference type="InterPro" id="IPR050557">
    <property type="entry name" value="RTX_toxin/Mannuronan_C5-epim"/>
</dbReference>
<evidence type="ECO:0000313" key="5">
    <source>
        <dbReference type="Proteomes" id="UP001375743"/>
    </source>
</evidence>
<dbReference type="Pfam" id="PF00353">
    <property type="entry name" value="HemolysinCabind"/>
    <property type="match status" value="4"/>
</dbReference>
<dbReference type="EMBL" id="JBBLZC010000018">
    <property type="protein sequence ID" value="MEK0084795.1"/>
    <property type="molecule type" value="Genomic_DNA"/>
</dbReference>
<feature type="region of interest" description="Disordered" evidence="3">
    <location>
        <begin position="219"/>
        <end position="282"/>
    </location>
</feature>
<keyword evidence="5" id="KW-1185">Reference proteome</keyword>
<dbReference type="InterPro" id="IPR011049">
    <property type="entry name" value="Serralysin-like_metalloprot_C"/>
</dbReference>
<dbReference type="InterPro" id="IPR018511">
    <property type="entry name" value="Hemolysin-typ_Ca-bd_CS"/>
</dbReference>
<feature type="region of interest" description="Disordered" evidence="3">
    <location>
        <begin position="1"/>
        <end position="35"/>
    </location>
</feature>
<dbReference type="PANTHER" id="PTHR38340:SF1">
    <property type="entry name" value="S-LAYER PROTEIN"/>
    <property type="match status" value="1"/>
</dbReference>
<evidence type="ECO:0000256" key="1">
    <source>
        <dbReference type="ARBA" id="ARBA00004613"/>
    </source>
</evidence>
<feature type="compositionally biased region" description="Gly residues" evidence="3">
    <location>
        <begin position="243"/>
        <end position="256"/>
    </location>
</feature>
<dbReference type="PRINTS" id="PR00313">
    <property type="entry name" value="CABNDNGRPT"/>
</dbReference>